<accession>A0A9P2Z0G0</accession>
<dbReference type="RefSeq" id="WP_117195068.1">
    <property type="nucleotide sequence ID" value="NZ_BDVT01000025.1"/>
</dbReference>
<evidence type="ECO:0008006" key="4">
    <source>
        <dbReference type="Google" id="ProtNLM"/>
    </source>
</evidence>
<organism evidence="2 3">
    <name type="scientific">Staphylococcus aureus</name>
    <dbReference type="NCBI Taxonomy" id="1280"/>
    <lineage>
        <taxon>Bacteria</taxon>
        <taxon>Bacillati</taxon>
        <taxon>Bacillota</taxon>
        <taxon>Bacilli</taxon>
        <taxon>Bacillales</taxon>
        <taxon>Staphylococcaceae</taxon>
        <taxon>Staphylococcus</taxon>
    </lineage>
</organism>
<protein>
    <recommendedName>
        <fullName evidence="4">DUF536 domain-containing protein</fullName>
    </recommendedName>
</protein>
<evidence type="ECO:0000313" key="2">
    <source>
        <dbReference type="EMBL" id="GBV21759.1"/>
    </source>
</evidence>
<sequence length="136" mass="16278">MITVKQLADKLEVSKPTITRNKPENMSFHVEQNTYYIDEELEKQITENVLKNKRRYTTDTKDETEDNTLTQQLMQENAFLRAQIKEQTKLLDQQQRLNLMANNKLEVLEQKTKTEPERTETRSEDKKGLFRRIFNK</sequence>
<feature type="region of interest" description="Disordered" evidence="1">
    <location>
        <begin position="108"/>
        <end position="127"/>
    </location>
</feature>
<dbReference type="AlphaFoldDB" id="A0A9P2Z0G0"/>
<name>A0A9P2Z0G0_STAAU</name>
<evidence type="ECO:0000256" key="1">
    <source>
        <dbReference type="SAM" id="MobiDB-lite"/>
    </source>
</evidence>
<evidence type="ECO:0000313" key="3">
    <source>
        <dbReference type="Proteomes" id="UP000265645"/>
    </source>
</evidence>
<gene>
    <name evidence="2" type="ORF">M1K003_2782</name>
</gene>
<comment type="caution">
    <text evidence="2">The sequence shown here is derived from an EMBL/GenBank/DDBJ whole genome shotgun (WGS) entry which is preliminary data.</text>
</comment>
<dbReference type="Proteomes" id="UP000265645">
    <property type="component" value="Unassembled WGS sequence"/>
</dbReference>
<reference evidence="3" key="1">
    <citation type="submission" date="2017-08" db="EMBL/GenBank/DDBJ databases">
        <title>Protection against atopic dermatitis through acquisition of Staphylococcus quorum-sensing agr mutations in the skin.</title>
        <authorList>
            <person name="Nakamura Y."/>
            <person name="Takahashi H."/>
            <person name="Takaya A."/>
            <person name="Inoue Y."/>
            <person name="Katayama Y."/>
            <person name="Kusuya Y."/>
            <person name="Shoji T."/>
            <person name="Takada S."/>
            <person name="Nakagawa S."/>
            <person name="Oguma R."/>
            <person name="Ozawa N."/>
            <person name="Yamaide F."/>
            <person name="Suzuki S."/>
            <person name="Villaruz A."/>
            <person name="Otto M."/>
            <person name="Matsue H."/>
            <person name="Nunez G."/>
            <person name="Shimojo N."/>
        </authorList>
    </citation>
    <scope>NUCLEOTIDE SEQUENCE [LARGE SCALE GENOMIC DNA]</scope>
    <source>
        <strain evidence="3">M1K003</strain>
    </source>
</reference>
<dbReference type="EMBL" id="BDVT01000025">
    <property type="protein sequence ID" value="GBV21759.1"/>
    <property type="molecule type" value="Genomic_DNA"/>
</dbReference>
<proteinExistence type="predicted"/>